<dbReference type="InterPro" id="IPR034733">
    <property type="entry name" value="AcCoA_carboxyl_beta"/>
</dbReference>
<evidence type="ECO:0000313" key="4">
    <source>
        <dbReference type="EMBL" id="QNE89049.1"/>
    </source>
</evidence>
<dbReference type="GO" id="GO:0004658">
    <property type="term" value="F:propionyl-CoA carboxylase activity"/>
    <property type="evidence" value="ECO:0007669"/>
    <property type="project" value="TreeGrafter"/>
</dbReference>
<comment type="similarity">
    <text evidence="1">Belongs to the AccD/PCCB family.</text>
</comment>
<keyword evidence="5" id="KW-1185">Reference proteome</keyword>
<evidence type="ECO:0000313" key="5">
    <source>
        <dbReference type="Proteomes" id="UP000515743"/>
    </source>
</evidence>
<sequence>MSDNPDMKTTAGKIENLGNLLAQAAAPMGEDVAAATREAGRLTARDRVLRLVDEGSFVETDALARHRSKDFGREHDRPATDGVVTGYGTISGQKVCVFSQDVTVFDGTVGEVYGDKLTKLYDLALKTGVPVVGIYESAGPRVQEGIVTLAMYSRIMARMTAASGLIPQVAVVVGDNEGMAAFPPVLADVVVISQDGALHQATPKVVEQVFGDADATVDKLGDAAVHATESGTAHLVADSDAHAIDVAREVLEYFPANNRAEAARTAVAPMAGSIADNISDADRALDSIIPDEDQAAYDMADVIRGVVDEGSFYELSAEYAPNLITGFARVEGRVVGVVANQPMVQAGALDTRAAEKGARFIRTCDAFNTPIVEFVDSPGFIPSPEEERAGLLRRGAKLAYAFAEASVGTLTVITRKAIGPAYVMMGSKDLGADLVYAWPTADIAVAQASVAAEAIYGEPTDEQVSDYADKHMGPYLAAERGLADAVIEPSATRGHLIEGLRLLERKITPANVKKHGNLPL</sequence>
<dbReference type="GO" id="GO:0009317">
    <property type="term" value="C:acetyl-CoA carboxylase complex"/>
    <property type="evidence" value="ECO:0007669"/>
    <property type="project" value="TreeGrafter"/>
</dbReference>
<protein>
    <submittedName>
        <fullName evidence="4">Acyl-CoA carboxylase subunit beta</fullName>
    </submittedName>
</protein>
<dbReference type="InterPro" id="IPR011763">
    <property type="entry name" value="COA_CT_C"/>
</dbReference>
<dbReference type="InterPro" id="IPR011762">
    <property type="entry name" value="COA_CT_N"/>
</dbReference>
<evidence type="ECO:0000256" key="1">
    <source>
        <dbReference type="ARBA" id="ARBA00006102"/>
    </source>
</evidence>
<gene>
    <name evidence="4" type="ORF">H0194_08160</name>
</gene>
<dbReference type="Gene3D" id="3.90.226.10">
    <property type="entry name" value="2-enoyl-CoA Hydratase, Chain A, domain 1"/>
    <property type="match status" value="2"/>
</dbReference>
<feature type="domain" description="CoA carboxyltransferase N-terminal" evidence="2">
    <location>
        <begin position="10"/>
        <end position="266"/>
    </location>
</feature>
<dbReference type="Pfam" id="PF01039">
    <property type="entry name" value="Carboxyl_trans"/>
    <property type="match status" value="1"/>
</dbReference>
<name>A0A7G7CN83_9CORY</name>
<dbReference type="Proteomes" id="UP000515743">
    <property type="component" value="Chromosome"/>
</dbReference>
<accession>A0A7G7CN83</accession>
<dbReference type="InterPro" id="IPR029045">
    <property type="entry name" value="ClpP/crotonase-like_dom_sf"/>
</dbReference>
<proteinExistence type="inferred from homology"/>
<dbReference type="PANTHER" id="PTHR43842">
    <property type="entry name" value="PROPIONYL-COA CARBOXYLASE BETA CHAIN"/>
    <property type="match status" value="1"/>
</dbReference>
<reference evidence="4 5" key="1">
    <citation type="submission" date="2020-07" db="EMBL/GenBank/DDBJ databases">
        <title>Complete genome and description of Corynebacterium incognita strain Marseille-Q3630 sp. nov.</title>
        <authorList>
            <person name="Boxberger M."/>
        </authorList>
    </citation>
    <scope>NUCLEOTIDE SEQUENCE [LARGE SCALE GENOMIC DNA]</scope>
    <source>
        <strain evidence="4 5">Marseille-Q3630</strain>
    </source>
</reference>
<dbReference type="PROSITE" id="PS50980">
    <property type="entry name" value="COA_CT_NTER"/>
    <property type="match status" value="1"/>
</dbReference>
<dbReference type="RefSeq" id="WP_185175435.1">
    <property type="nucleotide sequence ID" value="NZ_CP059404.1"/>
</dbReference>
<dbReference type="KEGG" id="cik:H0194_08160"/>
<dbReference type="PROSITE" id="PS50989">
    <property type="entry name" value="COA_CT_CTER"/>
    <property type="match status" value="1"/>
</dbReference>
<organism evidence="4 5">
    <name type="scientific">Corynebacterium incognita</name>
    <dbReference type="NCBI Taxonomy" id="2754725"/>
    <lineage>
        <taxon>Bacteria</taxon>
        <taxon>Bacillati</taxon>
        <taxon>Actinomycetota</taxon>
        <taxon>Actinomycetes</taxon>
        <taxon>Mycobacteriales</taxon>
        <taxon>Corynebacteriaceae</taxon>
        <taxon>Corynebacterium</taxon>
    </lineage>
</organism>
<dbReference type="PANTHER" id="PTHR43842:SF2">
    <property type="entry name" value="PROPIONYL-COA CARBOXYLASE BETA CHAIN, MITOCHONDRIAL"/>
    <property type="match status" value="1"/>
</dbReference>
<dbReference type="SUPFAM" id="SSF52096">
    <property type="entry name" value="ClpP/crotonase"/>
    <property type="match status" value="2"/>
</dbReference>
<evidence type="ECO:0000259" key="2">
    <source>
        <dbReference type="PROSITE" id="PS50980"/>
    </source>
</evidence>
<dbReference type="InterPro" id="IPR051047">
    <property type="entry name" value="AccD/PCCB"/>
</dbReference>
<evidence type="ECO:0000259" key="3">
    <source>
        <dbReference type="PROSITE" id="PS50989"/>
    </source>
</evidence>
<dbReference type="EMBL" id="CP059404">
    <property type="protein sequence ID" value="QNE89049.1"/>
    <property type="molecule type" value="Genomic_DNA"/>
</dbReference>
<feature type="domain" description="CoA carboxyltransferase C-terminal" evidence="3">
    <location>
        <begin position="280"/>
        <end position="514"/>
    </location>
</feature>
<dbReference type="AlphaFoldDB" id="A0A7G7CN83"/>